<comment type="caution">
    <text evidence="1">The sequence shown here is derived from an EMBL/GenBank/DDBJ whole genome shotgun (WGS) entry which is preliminary data.</text>
</comment>
<evidence type="ECO:0008006" key="3">
    <source>
        <dbReference type="Google" id="ProtNLM"/>
    </source>
</evidence>
<dbReference type="EMBL" id="RCHS01000628">
    <property type="protein sequence ID" value="RMX57604.1"/>
    <property type="molecule type" value="Genomic_DNA"/>
</dbReference>
<name>A0A3M6UVN2_POCDA</name>
<evidence type="ECO:0000313" key="1">
    <source>
        <dbReference type="EMBL" id="RMX57604.1"/>
    </source>
</evidence>
<dbReference type="Proteomes" id="UP000275408">
    <property type="component" value="Unassembled WGS sequence"/>
</dbReference>
<evidence type="ECO:0000313" key="2">
    <source>
        <dbReference type="Proteomes" id="UP000275408"/>
    </source>
</evidence>
<gene>
    <name evidence="1" type="ORF">pdam_00015742</name>
</gene>
<organism evidence="1 2">
    <name type="scientific">Pocillopora damicornis</name>
    <name type="common">Cauliflower coral</name>
    <name type="synonym">Millepora damicornis</name>
    <dbReference type="NCBI Taxonomy" id="46731"/>
    <lineage>
        <taxon>Eukaryota</taxon>
        <taxon>Metazoa</taxon>
        <taxon>Cnidaria</taxon>
        <taxon>Anthozoa</taxon>
        <taxon>Hexacorallia</taxon>
        <taxon>Scleractinia</taxon>
        <taxon>Astrocoeniina</taxon>
        <taxon>Pocilloporidae</taxon>
        <taxon>Pocillopora</taxon>
    </lineage>
</organism>
<keyword evidence="2" id="KW-1185">Reference proteome</keyword>
<sequence>MAILADFLKTFDAVAYETVLKKMHKVGFSKSYLRWLSTWSSGCNLCLNPDKTKVMLFSTQQLARVHKLDEYPINLHTNGAKLERIKATRLLHRN</sequence>
<feature type="non-terminal residue" evidence="1">
    <location>
        <position position="94"/>
    </location>
</feature>
<dbReference type="AlphaFoldDB" id="A0A3M6UVN2"/>
<accession>A0A3M6UVN2</accession>
<reference evidence="1 2" key="1">
    <citation type="journal article" date="2018" name="Sci. Rep.">
        <title>Comparative analysis of the Pocillopora damicornis genome highlights role of immune system in coral evolution.</title>
        <authorList>
            <person name="Cunning R."/>
            <person name="Bay R.A."/>
            <person name="Gillette P."/>
            <person name="Baker A.C."/>
            <person name="Traylor-Knowles N."/>
        </authorList>
    </citation>
    <scope>NUCLEOTIDE SEQUENCE [LARGE SCALE GENOMIC DNA]</scope>
    <source>
        <strain evidence="1">RSMAS</strain>
        <tissue evidence="1">Whole animal</tissue>
    </source>
</reference>
<protein>
    <recommendedName>
        <fullName evidence="3">Reverse transcriptase domain-containing protein</fullName>
    </recommendedName>
</protein>
<proteinExistence type="predicted"/>